<keyword evidence="9" id="KW-1185">Reference proteome</keyword>
<sequence>MTTTTGLAPKRADELEHLLGPLADPAHPTGARAVLAADERAETLTAGESLLHSYGLNAEFVPPELGGRLERADHLAEVMRALYRRDPALGLGYGAGSLIAGVTVWTAGDERQREHAARLLLNGRRVAVAFHELAHGNDMAGTEFTATTAGDGSLRLSGRKEVVTNIRRAEAMVVLARTDPRPGPRSHSLVLVDRAGADRARLTDLPRFATVGMRGVQLGGLVFDDLPVPATAVLGPAGSGLETALKALQITRTVLPTMATGILDTGLRIAVDHLTGRRLYGGAATDIPHVRSELAGVFADLLRAEALGAVGARALHLVPRAASVYASAVKFEVSRLLLAAMDRLADLLGAHFYLREGPTALFQKLLRDLAPVGFGHIARAACQMSLLPQLPLLARRTWAGPGSEPPDGLFALAEALPPLRYDLLALHAAGRDPVAGSLHALADTSWEAGHADLRTAVGDDRTDLADLAAVCEGLSPVELGVDARPETYDLVTRYVRLLTRTVCVQVWRHAPSGDFLADPAWLRAVLHRSASGPYGPGPLPAPVEGALLAELLDRRDTGRSFGLTGRPLAL</sequence>
<dbReference type="InterPro" id="IPR006091">
    <property type="entry name" value="Acyl-CoA_Oxase/DH_mid-dom"/>
</dbReference>
<dbReference type="SUPFAM" id="SSF56645">
    <property type="entry name" value="Acyl-CoA dehydrogenase NM domain-like"/>
    <property type="match status" value="1"/>
</dbReference>
<dbReference type="Gene3D" id="1.10.540.10">
    <property type="entry name" value="Acyl-CoA dehydrogenase/oxidase, N-terminal domain"/>
    <property type="match status" value="1"/>
</dbReference>
<evidence type="ECO:0000256" key="2">
    <source>
        <dbReference type="ARBA" id="ARBA00009347"/>
    </source>
</evidence>
<dbReference type="eggNOG" id="COG1960">
    <property type="taxonomic scope" value="Bacteria"/>
</dbReference>
<comment type="cofactor">
    <cofactor evidence="1 5">
        <name>FAD</name>
        <dbReference type="ChEBI" id="CHEBI:57692"/>
    </cofactor>
</comment>
<keyword evidence="5" id="KW-0560">Oxidoreductase</keyword>
<evidence type="ECO:0000313" key="9">
    <source>
        <dbReference type="Proteomes" id="UP000001444"/>
    </source>
</evidence>
<accession>C9ZG98</accession>
<gene>
    <name evidence="8" type="ordered locus">SCAB_3301</name>
</gene>
<dbReference type="InterPro" id="IPR046373">
    <property type="entry name" value="Acyl-CoA_Oxase/DH_mid-dom_sf"/>
</dbReference>
<dbReference type="GO" id="GO:0050660">
    <property type="term" value="F:flavin adenine dinucleotide binding"/>
    <property type="evidence" value="ECO:0007669"/>
    <property type="project" value="InterPro"/>
</dbReference>
<dbReference type="PANTHER" id="PTHR43884">
    <property type="entry name" value="ACYL-COA DEHYDROGENASE"/>
    <property type="match status" value="1"/>
</dbReference>
<feature type="domain" description="Acyl-CoA oxidase/dehydrogenase middle" evidence="7">
    <location>
        <begin position="128"/>
        <end position="225"/>
    </location>
</feature>
<dbReference type="InterPro" id="IPR009100">
    <property type="entry name" value="AcylCoA_DH/oxidase_NM_dom_sf"/>
</dbReference>
<dbReference type="KEGG" id="scb:SCAB_3301"/>
<evidence type="ECO:0000259" key="6">
    <source>
        <dbReference type="Pfam" id="PF00441"/>
    </source>
</evidence>
<dbReference type="HOGENOM" id="CLU_022921_0_0_11"/>
<proteinExistence type="inferred from homology"/>
<feature type="domain" description="Acyl-CoA dehydrogenase/oxidase C-terminal" evidence="6">
    <location>
        <begin position="238"/>
        <end position="368"/>
    </location>
</feature>
<dbReference type="EMBL" id="FN554889">
    <property type="protein sequence ID" value="CBG67539.1"/>
    <property type="molecule type" value="Genomic_DNA"/>
</dbReference>
<evidence type="ECO:0000256" key="4">
    <source>
        <dbReference type="ARBA" id="ARBA00022827"/>
    </source>
</evidence>
<protein>
    <submittedName>
        <fullName evidence="8">Putative oxidoreductase</fullName>
    </submittedName>
</protein>
<dbReference type="Pfam" id="PF02770">
    <property type="entry name" value="Acyl-CoA_dh_M"/>
    <property type="match status" value="1"/>
</dbReference>
<dbReference type="InterPro" id="IPR037069">
    <property type="entry name" value="AcylCoA_DH/ox_N_sf"/>
</dbReference>
<dbReference type="GeneID" id="24313879"/>
<dbReference type="STRING" id="680198.SCAB_3301"/>
<dbReference type="Pfam" id="PF00441">
    <property type="entry name" value="Acyl-CoA_dh_1"/>
    <property type="match status" value="1"/>
</dbReference>
<dbReference type="CDD" id="cd00567">
    <property type="entry name" value="ACAD"/>
    <property type="match status" value="1"/>
</dbReference>
<dbReference type="AlphaFoldDB" id="C9ZG98"/>
<keyword evidence="3 5" id="KW-0285">Flavoprotein</keyword>
<evidence type="ECO:0000256" key="1">
    <source>
        <dbReference type="ARBA" id="ARBA00001974"/>
    </source>
</evidence>
<dbReference type="GO" id="GO:0003995">
    <property type="term" value="F:acyl-CoA dehydrogenase activity"/>
    <property type="evidence" value="ECO:0007669"/>
    <property type="project" value="TreeGrafter"/>
</dbReference>
<dbReference type="Proteomes" id="UP000001444">
    <property type="component" value="Chromosome"/>
</dbReference>
<name>C9ZG98_STRSW</name>
<dbReference type="InterPro" id="IPR036250">
    <property type="entry name" value="AcylCo_DH-like_C"/>
</dbReference>
<evidence type="ECO:0000256" key="3">
    <source>
        <dbReference type="ARBA" id="ARBA00022630"/>
    </source>
</evidence>
<dbReference type="PANTHER" id="PTHR43884:SF19">
    <property type="entry name" value="ACYL-COA DEHYDROGENASE FADE4-RELATED"/>
    <property type="match status" value="1"/>
</dbReference>
<organism evidence="8 9">
    <name type="scientific">Streptomyces scabiei (strain 87.22)</name>
    <dbReference type="NCBI Taxonomy" id="680198"/>
    <lineage>
        <taxon>Bacteria</taxon>
        <taxon>Bacillati</taxon>
        <taxon>Actinomycetota</taxon>
        <taxon>Actinomycetes</taxon>
        <taxon>Kitasatosporales</taxon>
        <taxon>Streptomycetaceae</taxon>
        <taxon>Streptomyces</taxon>
    </lineage>
</organism>
<dbReference type="GO" id="GO:0005886">
    <property type="term" value="C:plasma membrane"/>
    <property type="evidence" value="ECO:0007669"/>
    <property type="project" value="TreeGrafter"/>
</dbReference>
<dbReference type="InterPro" id="IPR009075">
    <property type="entry name" value="AcylCo_DH/oxidase_C"/>
</dbReference>
<evidence type="ECO:0000259" key="7">
    <source>
        <dbReference type="Pfam" id="PF02770"/>
    </source>
</evidence>
<dbReference type="RefSeq" id="WP_012998276.1">
    <property type="nucleotide sequence ID" value="NC_013929.1"/>
</dbReference>
<dbReference type="Gene3D" id="2.40.110.10">
    <property type="entry name" value="Butyryl-CoA Dehydrogenase, subunit A, domain 2"/>
    <property type="match status" value="1"/>
</dbReference>
<evidence type="ECO:0000313" key="8">
    <source>
        <dbReference type="EMBL" id="CBG67539.1"/>
    </source>
</evidence>
<dbReference type="SUPFAM" id="SSF47203">
    <property type="entry name" value="Acyl-CoA dehydrogenase C-terminal domain-like"/>
    <property type="match status" value="1"/>
</dbReference>
<reference evidence="8 9" key="1">
    <citation type="journal article" date="2010" name="Mol. Plant Microbe Interact.">
        <title>Streptomyces scabies 87-22 contains a coronafacic acid-like biosynthetic cluster that contributes to plant-microbe interactions.</title>
        <authorList>
            <person name="Bignell D.R."/>
            <person name="Seipke R.F."/>
            <person name="Huguet-Tapia J.C."/>
            <person name="Chambers A.H."/>
            <person name="Parry R.J."/>
            <person name="Loria R."/>
        </authorList>
    </citation>
    <scope>NUCLEOTIDE SEQUENCE [LARGE SCALE GENOMIC DNA]</scope>
    <source>
        <strain evidence="8 9">87.22</strain>
    </source>
</reference>
<dbReference type="Gene3D" id="1.20.140.10">
    <property type="entry name" value="Butyryl-CoA Dehydrogenase, subunit A, domain 3"/>
    <property type="match status" value="1"/>
</dbReference>
<evidence type="ECO:0000256" key="5">
    <source>
        <dbReference type="RuleBase" id="RU362125"/>
    </source>
</evidence>
<keyword evidence="4 5" id="KW-0274">FAD</keyword>
<comment type="similarity">
    <text evidence="2 5">Belongs to the acyl-CoA dehydrogenase family.</text>
</comment>